<dbReference type="Proteomes" id="UP000318571">
    <property type="component" value="Chromosome 5"/>
</dbReference>
<accession>A0A553PG05</accession>
<keyword evidence="2" id="KW-1185">Reference proteome</keyword>
<name>A0A553PG05_TIGCA</name>
<comment type="caution">
    <text evidence="1">The sequence shown here is derived from an EMBL/GenBank/DDBJ whole genome shotgun (WGS) entry which is preliminary data.</text>
</comment>
<protein>
    <submittedName>
        <fullName evidence="1">Uncharacterized protein</fullName>
    </submittedName>
</protein>
<dbReference type="SUPFAM" id="SSF53098">
    <property type="entry name" value="Ribonuclease H-like"/>
    <property type="match status" value="1"/>
</dbReference>
<evidence type="ECO:0000313" key="1">
    <source>
        <dbReference type="EMBL" id="TRY76617.1"/>
    </source>
</evidence>
<evidence type="ECO:0000313" key="2">
    <source>
        <dbReference type="Proteomes" id="UP000318571"/>
    </source>
</evidence>
<reference evidence="1 2" key="1">
    <citation type="journal article" date="2018" name="Nat. Ecol. Evol.">
        <title>Genomic signatures of mitonuclear coevolution across populations of Tigriopus californicus.</title>
        <authorList>
            <person name="Barreto F.S."/>
            <person name="Watson E.T."/>
            <person name="Lima T.G."/>
            <person name="Willett C.S."/>
            <person name="Edmands S."/>
            <person name="Li W."/>
            <person name="Burton R.S."/>
        </authorList>
    </citation>
    <scope>NUCLEOTIDE SEQUENCE [LARGE SCALE GENOMIC DNA]</scope>
    <source>
        <strain evidence="1 2">San Diego</strain>
    </source>
</reference>
<organism evidence="1 2">
    <name type="scientific">Tigriopus californicus</name>
    <name type="common">Marine copepod</name>
    <dbReference type="NCBI Taxonomy" id="6832"/>
    <lineage>
        <taxon>Eukaryota</taxon>
        <taxon>Metazoa</taxon>
        <taxon>Ecdysozoa</taxon>
        <taxon>Arthropoda</taxon>
        <taxon>Crustacea</taxon>
        <taxon>Multicrustacea</taxon>
        <taxon>Hexanauplia</taxon>
        <taxon>Copepoda</taxon>
        <taxon>Harpacticoida</taxon>
        <taxon>Harpacticidae</taxon>
        <taxon>Tigriopus</taxon>
    </lineage>
</organism>
<sequence>MKADLEGTPLWVSVDETTDVAGRYFANVLIGKLDKEKSLSPILIACTFLENPDVAAIARLINWSLLDLWPNFDSNLLTVMLSDSADYMLKAGNNLKVFNPKMCHLTCLAHSLHKLAETVRELFPVVNHLISAVKKVVCKTPSRIATWKNNYPHLPLPPSPCGFYSKKL</sequence>
<dbReference type="AlphaFoldDB" id="A0A553PG05"/>
<dbReference type="EMBL" id="VCGU01000004">
    <property type="protein sequence ID" value="TRY76617.1"/>
    <property type="molecule type" value="Genomic_DNA"/>
</dbReference>
<dbReference type="OMA" id="SIYCKAP"/>
<proteinExistence type="predicted"/>
<gene>
    <name evidence="1" type="ORF">TCAL_11636</name>
</gene>
<dbReference type="InterPro" id="IPR012337">
    <property type="entry name" value="RNaseH-like_sf"/>
</dbReference>